<accession>A0A067KTN7</accession>
<keyword evidence="3" id="KW-1185">Reference proteome</keyword>
<evidence type="ECO:0000256" key="1">
    <source>
        <dbReference type="SAM" id="MobiDB-lite"/>
    </source>
</evidence>
<gene>
    <name evidence="2" type="ORF">JCGZ_02606</name>
</gene>
<dbReference type="EMBL" id="KK914347">
    <property type="protein sequence ID" value="KDP39586.1"/>
    <property type="molecule type" value="Genomic_DNA"/>
</dbReference>
<dbReference type="STRING" id="180498.A0A067KTN7"/>
<proteinExistence type="predicted"/>
<dbReference type="KEGG" id="jcu:105632513"/>
<evidence type="ECO:0000313" key="2">
    <source>
        <dbReference type="EMBL" id="KDP39586.1"/>
    </source>
</evidence>
<name>A0A067KTN7_JATCU</name>
<evidence type="ECO:0008006" key="4">
    <source>
        <dbReference type="Google" id="ProtNLM"/>
    </source>
</evidence>
<dbReference type="AlphaFoldDB" id="A0A067KTN7"/>
<evidence type="ECO:0000313" key="3">
    <source>
        <dbReference type="Proteomes" id="UP000027138"/>
    </source>
</evidence>
<protein>
    <recommendedName>
        <fullName evidence="4">Protein SCAI</fullName>
    </recommendedName>
</protein>
<dbReference type="GO" id="GO:0006351">
    <property type="term" value="P:DNA-templated transcription"/>
    <property type="evidence" value="ECO:0007669"/>
    <property type="project" value="InterPro"/>
</dbReference>
<dbReference type="PANTHER" id="PTHR21243">
    <property type="entry name" value="PROTEIN SCAI"/>
    <property type="match status" value="1"/>
</dbReference>
<dbReference type="GO" id="GO:0003714">
    <property type="term" value="F:transcription corepressor activity"/>
    <property type="evidence" value="ECO:0007669"/>
    <property type="project" value="InterPro"/>
</dbReference>
<dbReference type="InterPro" id="IPR022709">
    <property type="entry name" value="SCAI"/>
</dbReference>
<dbReference type="Pfam" id="PF12070">
    <property type="entry name" value="SCAI"/>
    <property type="match status" value="1"/>
</dbReference>
<dbReference type="PIRSF" id="PIRSF013022">
    <property type="entry name" value="UCP013022"/>
    <property type="match status" value="1"/>
</dbReference>
<reference evidence="2 3" key="1">
    <citation type="journal article" date="2014" name="PLoS ONE">
        <title>Global Analysis of Gene Expression Profiles in Physic Nut (Jatropha curcas L.) Seedlings Exposed to Salt Stress.</title>
        <authorList>
            <person name="Zhang L."/>
            <person name="Zhang C."/>
            <person name="Wu P."/>
            <person name="Chen Y."/>
            <person name="Li M."/>
            <person name="Jiang H."/>
            <person name="Wu G."/>
        </authorList>
    </citation>
    <scope>NUCLEOTIDE SEQUENCE [LARGE SCALE GENOMIC DNA]</scope>
    <source>
        <strain evidence="3">cv. GZQX0401</strain>
        <tissue evidence="2">Young leaves</tissue>
    </source>
</reference>
<dbReference type="Proteomes" id="UP000027138">
    <property type="component" value="Unassembled WGS sequence"/>
</dbReference>
<feature type="region of interest" description="Disordered" evidence="1">
    <location>
        <begin position="1"/>
        <end position="20"/>
    </location>
</feature>
<dbReference type="InterPro" id="IPR016607">
    <property type="entry name" value="SCAI_metazoan/Viridiplantae"/>
</dbReference>
<dbReference type="OrthoDB" id="525027at2759"/>
<sequence>MSQQQIISESTNISSSSNSNTNIPVSEVYWSLVEKADKKFSKIRDLPYYERNRYDTYFYKVFKVYTQLWKFQQENRQKLVEAGLKRWEIGEIASRIAQLYYGQYMRTSDASYLSESYIFYEAILSREYFKEGLFQDLNLANKQLRFFARFLMVCLVLNRREMVHQLVNKLKMLVDECRRTFQETDFKEWKLVVQEIIRFLKADTAFMNIRPLRYSLVLDPHPDSLPRFATRRSLRLRDAILSSYHHNEVKFSELTLDTFRMLQCLEWEPSGSFYQSNSNKIGQNGGPGPSRVNYTQDITDPTLPQNSRKAVLYRPSVTHLLAVLGMICEELPADGVLLIYLSASGRVGQTISSPSSAGTSINTAENVVRNFQSHAMYLDTMATSPFCSPSNCPNPSSRRCKGDCLYFGARGNGGLNSIYPTDLVPFTRRPLFIVIDSDISEAFKAISGAEKGEPAAILLSPSCSIPLTAAESSRHQSGSVFTLFLTTPLQAFCLLIGLSGSDIEMETYNKAEKLLSSSLKQWGSALETLDTLDPVWTQILGDPFLRRLLLRFLFCRAVLTLYGPSFGKKEYHPECIPSLPASLFPTATASQTVILQMANIFGATKKFIFSEGVMLSEYKNRDVDMISAS</sequence>
<organism evidence="2 3">
    <name type="scientific">Jatropha curcas</name>
    <name type="common">Barbados nut</name>
    <dbReference type="NCBI Taxonomy" id="180498"/>
    <lineage>
        <taxon>Eukaryota</taxon>
        <taxon>Viridiplantae</taxon>
        <taxon>Streptophyta</taxon>
        <taxon>Embryophyta</taxon>
        <taxon>Tracheophyta</taxon>
        <taxon>Spermatophyta</taxon>
        <taxon>Magnoliopsida</taxon>
        <taxon>eudicotyledons</taxon>
        <taxon>Gunneridae</taxon>
        <taxon>Pentapetalae</taxon>
        <taxon>rosids</taxon>
        <taxon>fabids</taxon>
        <taxon>Malpighiales</taxon>
        <taxon>Euphorbiaceae</taxon>
        <taxon>Crotonoideae</taxon>
        <taxon>Jatropheae</taxon>
        <taxon>Jatropha</taxon>
    </lineage>
</organism>